<keyword evidence="2" id="KW-0472">Membrane</keyword>
<dbReference type="InterPro" id="IPR008969">
    <property type="entry name" value="CarboxyPept-like_regulatory"/>
</dbReference>
<dbReference type="Proteomes" id="UP000753802">
    <property type="component" value="Unassembled WGS sequence"/>
</dbReference>
<keyword evidence="9" id="KW-1185">Reference proteome</keyword>
<gene>
    <name evidence="8" type="ORF">GWC95_01530</name>
</gene>
<dbReference type="InterPro" id="IPR036942">
    <property type="entry name" value="Beta-barrel_TonB_sf"/>
</dbReference>
<name>A0ABW9ZPY5_9BACT</name>
<evidence type="ECO:0000256" key="5">
    <source>
        <dbReference type="SAM" id="SignalP"/>
    </source>
</evidence>
<organism evidence="8 9">
    <name type="scientific">Sediminibacterium roseum</name>
    <dbReference type="NCBI Taxonomy" id="1978412"/>
    <lineage>
        <taxon>Bacteria</taxon>
        <taxon>Pseudomonadati</taxon>
        <taxon>Bacteroidota</taxon>
        <taxon>Chitinophagia</taxon>
        <taxon>Chitinophagales</taxon>
        <taxon>Chitinophagaceae</taxon>
        <taxon>Sediminibacterium</taxon>
    </lineage>
</organism>
<dbReference type="PANTHER" id="PTHR40980:SF4">
    <property type="entry name" value="TONB-DEPENDENT RECEPTOR-LIKE BETA-BARREL DOMAIN-CONTAINING PROTEIN"/>
    <property type="match status" value="1"/>
</dbReference>
<dbReference type="SUPFAM" id="SSF56935">
    <property type="entry name" value="Porins"/>
    <property type="match status" value="1"/>
</dbReference>
<sequence length="817" mass="90518">MKKFLQRGICLSLGVLFVNALSAQVLPVVRGSILDNHKKPLAGASVSLLNAKDSSAVTVVATDVNAKFLFKEVREGSYIVLAESVGYKKYYSAVVIVSKQDVAVPVIELQELTGELGSVTVTASKQVVEQKLDKTVVNVDAMISSAGANALEVLEKTPGVIVDENGAISFKGKSSVLVMIDDKPTYLSASDLAAYLRSLPAAQLDKIELMDNPPARYDAAGNGGVINIKTKKSKAKGFNGSLSASYGQSYYARFTENLNLNYYTGKTNLFVSIGSNQQKTRRELTIDRDYYNGSGQLYSMFRQNTYFNPESSNPNAKIGFDFYATPKTTWGIVYTGSVSDRSELRPTYSNLYNASGVLDSSIRADNRSSSRFSKHGVNLNYTHKFDSTGKVLNFDMDYINYTSNQDQSFSNGTYNPAGGLKGVQDITAQVPSNISIYAAKADLSKPLPGKAKIEAGLKTSYVTSDNEARYFDVVNGVRTVNYNSTNHFIYKENINAAYLSFNKEIRRFSIQAGLRLENTNGNGHQLGNAYKPDSAFTKQYTNLFPTVYLSYKLDSSGNNNLFFAFGRRIDRPNYQDLNPFVFIIDKFTSFAGNPFLRPQFSNDFKVSINHKNKLTLSAQYIHTSDVQIETIDQANGVFVSRNGNIGNWDYFLLSLETNLRPASWWTFNSYTDFFNYQKYKGSVPSGKIETATTYVFAQLNNQFTLGKGWSAELGGFYCSPRQQAQFDKIAFGQVNGGVQKKFWSNKASVRLNFRDLFNTNTSTGNITNVPNVAIRYANRFYNQTFTLSFAYSFGKQPGTEQKRKTGSADSEAGRAGN</sequence>
<feature type="domain" description="TonB-dependent receptor plug" evidence="6">
    <location>
        <begin position="134"/>
        <end position="225"/>
    </location>
</feature>
<evidence type="ECO:0000259" key="6">
    <source>
        <dbReference type="Pfam" id="PF07715"/>
    </source>
</evidence>
<comment type="subcellular location">
    <subcellularLocation>
        <location evidence="1">Cell outer membrane</location>
    </subcellularLocation>
</comment>
<dbReference type="InterPro" id="IPR041700">
    <property type="entry name" value="OMP_b-brl_3"/>
</dbReference>
<dbReference type="InterPro" id="IPR037066">
    <property type="entry name" value="Plug_dom_sf"/>
</dbReference>
<dbReference type="EMBL" id="JAACJS010000002">
    <property type="protein sequence ID" value="NCI48585.1"/>
    <property type="molecule type" value="Genomic_DNA"/>
</dbReference>
<dbReference type="Gene3D" id="2.40.170.20">
    <property type="entry name" value="TonB-dependent receptor, beta-barrel domain"/>
    <property type="match status" value="1"/>
</dbReference>
<keyword evidence="3" id="KW-0998">Cell outer membrane</keyword>
<dbReference type="RefSeq" id="WP_161816906.1">
    <property type="nucleotide sequence ID" value="NZ_JAACJS010000002.1"/>
</dbReference>
<dbReference type="Pfam" id="PF14905">
    <property type="entry name" value="OMP_b-brl_3"/>
    <property type="match status" value="1"/>
</dbReference>
<evidence type="ECO:0000256" key="1">
    <source>
        <dbReference type="ARBA" id="ARBA00004442"/>
    </source>
</evidence>
<feature type="signal peptide" evidence="5">
    <location>
        <begin position="1"/>
        <end position="23"/>
    </location>
</feature>
<evidence type="ECO:0000256" key="2">
    <source>
        <dbReference type="ARBA" id="ARBA00023136"/>
    </source>
</evidence>
<dbReference type="InterPro" id="IPR012910">
    <property type="entry name" value="Plug_dom"/>
</dbReference>
<evidence type="ECO:0000256" key="3">
    <source>
        <dbReference type="ARBA" id="ARBA00023237"/>
    </source>
</evidence>
<comment type="caution">
    <text evidence="8">The sequence shown here is derived from an EMBL/GenBank/DDBJ whole genome shotgun (WGS) entry which is preliminary data.</text>
</comment>
<dbReference type="SUPFAM" id="SSF49464">
    <property type="entry name" value="Carboxypeptidase regulatory domain-like"/>
    <property type="match status" value="1"/>
</dbReference>
<dbReference type="PANTHER" id="PTHR40980">
    <property type="entry name" value="PLUG DOMAIN-CONTAINING PROTEIN"/>
    <property type="match status" value="1"/>
</dbReference>
<reference evidence="8 9" key="1">
    <citation type="submission" date="2020-01" db="EMBL/GenBank/DDBJ databases">
        <title>Genome analysis.</title>
        <authorList>
            <person name="Wu S."/>
            <person name="Wang G."/>
        </authorList>
    </citation>
    <scope>NUCLEOTIDE SEQUENCE [LARGE SCALE GENOMIC DNA]</scope>
    <source>
        <strain evidence="8 9">SYL130</strain>
    </source>
</reference>
<evidence type="ECO:0000313" key="9">
    <source>
        <dbReference type="Proteomes" id="UP000753802"/>
    </source>
</evidence>
<feature type="chain" id="PRO_5046560630" evidence="5">
    <location>
        <begin position="24"/>
        <end position="817"/>
    </location>
</feature>
<dbReference type="Pfam" id="PF07715">
    <property type="entry name" value="Plug"/>
    <property type="match status" value="1"/>
</dbReference>
<evidence type="ECO:0000313" key="8">
    <source>
        <dbReference type="EMBL" id="NCI48585.1"/>
    </source>
</evidence>
<evidence type="ECO:0000256" key="4">
    <source>
        <dbReference type="SAM" id="MobiDB-lite"/>
    </source>
</evidence>
<dbReference type="Gene3D" id="2.60.40.1120">
    <property type="entry name" value="Carboxypeptidase-like, regulatory domain"/>
    <property type="match status" value="1"/>
</dbReference>
<keyword evidence="5" id="KW-0732">Signal</keyword>
<feature type="region of interest" description="Disordered" evidence="4">
    <location>
        <begin position="796"/>
        <end position="817"/>
    </location>
</feature>
<evidence type="ECO:0000259" key="7">
    <source>
        <dbReference type="Pfam" id="PF14905"/>
    </source>
</evidence>
<dbReference type="Pfam" id="PF13620">
    <property type="entry name" value="CarboxypepD_reg"/>
    <property type="match status" value="1"/>
</dbReference>
<protein>
    <submittedName>
        <fullName evidence="8">Outer membrane beta-barrel protein</fullName>
    </submittedName>
</protein>
<accession>A0ABW9ZPY5</accession>
<proteinExistence type="predicted"/>
<dbReference type="Gene3D" id="2.170.130.10">
    <property type="entry name" value="TonB-dependent receptor, plug domain"/>
    <property type="match status" value="1"/>
</dbReference>
<feature type="domain" description="Outer membrane protein beta-barrel" evidence="7">
    <location>
        <begin position="383"/>
        <end position="791"/>
    </location>
</feature>